<keyword evidence="3" id="KW-1185">Reference proteome</keyword>
<accession>A0ABV2SDV4</accession>
<keyword evidence="1" id="KW-0732">Signal</keyword>
<dbReference type="RefSeq" id="WP_354010320.1">
    <property type="nucleotide sequence ID" value="NZ_JBEWTA010000001.1"/>
</dbReference>
<gene>
    <name evidence="2" type="ORF">V5J35_001141</name>
</gene>
<dbReference type="PROSITE" id="PS51257">
    <property type="entry name" value="PROKAR_LIPOPROTEIN"/>
    <property type="match status" value="1"/>
</dbReference>
<proteinExistence type="predicted"/>
<organism evidence="2 3">
    <name type="scientific">Endozoicomonas lisbonensis</name>
    <dbReference type="NCBI Taxonomy" id="3120522"/>
    <lineage>
        <taxon>Bacteria</taxon>
        <taxon>Pseudomonadati</taxon>
        <taxon>Pseudomonadota</taxon>
        <taxon>Gammaproteobacteria</taxon>
        <taxon>Oceanospirillales</taxon>
        <taxon>Endozoicomonadaceae</taxon>
        <taxon>Endozoicomonas</taxon>
    </lineage>
</organism>
<reference evidence="2 3" key="1">
    <citation type="submission" date="2024-06" db="EMBL/GenBank/DDBJ databases">
        <title>Genomic Encyclopedia of Type Strains, Phase V (KMG-V): Genome sequencing to study the core and pangenomes of soil and plant-associated prokaryotes.</title>
        <authorList>
            <person name="Whitman W."/>
        </authorList>
    </citation>
    <scope>NUCLEOTIDE SEQUENCE [LARGE SCALE GENOMIC DNA]</scope>
    <source>
        <strain evidence="2 3">NE40</strain>
    </source>
</reference>
<dbReference type="EMBL" id="JBEWTB010000002">
    <property type="protein sequence ID" value="MET4755949.1"/>
    <property type="molecule type" value="Genomic_DNA"/>
</dbReference>
<evidence type="ECO:0000313" key="3">
    <source>
        <dbReference type="Proteomes" id="UP001549366"/>
    </source>
</evidence>
<protein>
    <recommendedName>
        <fullName evidence="4">DUF3332 domain-containing protein</fullName>
    </recommendedName>
</protein>
<dbReference type="Proteomes" id="UP001549366">
    <property type="component" value="Unassembled WGS sequence"/>
</dbReference>
<dbReference type="InterPro" id="IPR021768">
    <property type="entry name" value="DUF3332"/>
</dbReference>
<sequence length="179" mass="19798">MKKIVIKSTTCAFLGLLLSGCVGSNAVTGKVTEFNIKTVDNRYARAGVNFLLAPVYGISTAADYVVFNALEFWTGKNPINGSPHIFDTETESFIEVNDKIDPNLRDAPIKTSSSHNVIRSSQITEIDENSFEMTFNYESGETTTLKGVKSNDMVSFYMNEELVSITTIERLEDFIGKQA</sequence>
<feature type="chain" id="PRO_5045728740" description="DUF3332 domain-containing protein" evidence="1">
    <location>
        <begin position="27"/>
        <end position="179"/>
    </location>
</feature>
<evidence type="ECO:0000313" key="2">
    <source>
        <dbReference type="EMBL" id="MET4755949.1"/>
    </source>
</evidence>
<evidence type="ECO:0000256" key="1">
    <source>
        <dbReference type="SAM" id="SignalP"/>
    </source>
</evidence>
<comment type="caution">
    <text evidence="2">The sequence shown here is derived from an EMBL/GenBank/DDBJ whole genome shotgun (WGS) entry which is preliminary data.</text>
</comment>
<dbReference type="Pfam" id="PF11810">
    <property type="entry name" value="DUF3332"/>
    <property type="match status" value="1"/>
</dbReference>
<feature type="signal peptide" evidence="1">
    <location>
        <begin position="1"/>
        <end position="26"/>
    </location>
</feature>
<name>A0ABV2SDV4_9GAMM</name>
<evidence type="ECO:0008006" key="4">
    <source>
        <dbReference type="Google" id="ProtNLM"/>
    </source>
</evidence>